<dbReference type="EMBL" id="WNTK01038217">
    <property type="protein sequence ID" value="KAG9460820.1"/>
    <property type="molecule type" value="Genomic_DNA"/>
</dbReference>
<evidence type="ECO:0000256" key="7">
    <source>
        <dbReference type="SAM" id="MobiDB-lite"/>
    </source>
</evidence>
<dbReference type="InterPro" id="IPR040472">
    <property type="entry name" value="FMRP_KH0"/>
</dbReference>
<dbReference type="OrthoDB" id="424249at2759"/>
<evidence type="ECO:0000259" key="8">
    <source>
        <dbReference type="PROSITE" id="PS51641"/>
    </source>
</evidence>
<dbReference type="AlphaFoldDB" id="A0A8J6BC22"/>
<evidence type="ECO:0000256" key="1">
    <source>
        <dbReference type="ARBA" id="ARBA00004331"/>
    </source>
</evidence>
<name>A0A8J6BC22_ELECQ</name>
<dbReference type="GO" id="GO:0099577">
    <property type="term" value="P:regulation of translation at presynapse, modulating synaptic transmission"/>
    <property type="evidence" value="ECO:0007669"/>
    <property type="project" value="TreeGrafter"/>
</dbReference>
<dbReference type="GO" id="GO:0045727">
    <property type="term" value="P:positive regulation of translation"/>
    <property type="evidence" value="ECO:0007669"/>
    <property type="project" value="TreeGrafter"/>
</dbReference>
<dbReference type="GO" id="GO:0048170">
    <property type="term" value="P:positive regulation of long-term neuronal synaptic plasticity"/>
    <property type="evidence" value="ECO:0007669"/>
    <property type="project" value="TreeGrafter"/>
</dbReference>
<evidence type="ECO:0000256" key="2">
    <source>
        <dbReference type="ARBA" id="ARBA00006633"/>
    </source>
</evidence>
<dbReference type="InterPro" id="IPR040148">
    <property type="entry name" value="FMR1"/>
</dbReference>
<dbReference type="GO" id="GO:0051028">
    <property type="term" value="P:mRNA transport"/>
    <property type="evidence" value="ECO:0007669"/>
    <property type="project" value="TreeGrafter"/>
</dbReference>
<protein>
    <recommendedName>
        <fullName evidence="8">Agenet-like domain-containing protein</fullName>
    </recommendedName>
</protein>
<feature type="region of interest" description="Disordered" evidence="7">
    <location>
        <begin position="1"/>
        <end position="25"/>
    </location>
</feature>
<feature type="non-terminal residue" evidence="9">
    <location>
        <position position="255"/>
    </location>
</feature>
<keyword evidence="5 6" id="KW-0694">RNA-binding</keyword>
<dbReference type="Proteomes" id="UP000770717">
    <property type="component" value="Unassembled WGS sequence"/>
</dbReference>
<dbReference type="GO" id="GO:0010494">
    <property type="term" value="C:cytoplasmic stress granule"/>
    <property type="evidence" value="ECO:0007669"/>
    <property type="project" value="TreeGrafter"/>
</dbReference>
<evidence type="ECO:0000313" key="10">
    <source>
        <dbReference type="Proteomes" id="UP000770717"/>
    </source>
</evidence>
<dbReference type="PROSITE" id="PS51641">
    <property type="entry name" value="AGENET_LIKE"/>
    <property type="match status" value="1"/>
</dbReference>
<dbReference type="Gene3D" id="2.30.30.140">
    <property type="match status" value="1"/>
</dbReference>
<dbReference type="PROSITE" id="PS50084">
    <property type="entry name" value="KH_TYPE_1"/>
    <property type="match status" value="1"/>
</dbReference>
<evidence type="ECO:0000256" key="3">
    <source>
        <dbReference type="ARBA" id="ARBA00022490"/>
    </source>
</evidence>
<evidence type="ECO:0000313" key="9">
    <source>
        <dbReference type="EMBL" id="KAG9460820.1"/>
    </source>
</evidence>
<dbReference type="InterPro" id="IPR036612">
    <property type="entry name" value="KH_dom_type_1_sf"/>
</dbReference>
<dbReference type="GO" id="GO:0098793">
    <property type="term" value="C:presynapse"/>
    <property type="evidence" value="ECO:0007669"/>
    <property type="project" value="GOC"/>
</dbReference>
<dbReference type="PANTHER" id="PTHR10603:SF7">
    <property type="entry name" value="FRAGILE X MESSENGER RIBONUCLEOPROTEIN 1 HOMOLOG"/>
    <property type="match status" value="1"/>
</dbReference>
<dbReference type="GO" id="GO:0045182">
    <property type="term" value="F:translation regulator activity"/>
    <property type="evidence" value="ECO:0007669"/>
    <property type="project" value="TreeGrafter"/>
</dbReference>
<keyword evidence="3" id="KW-0963">Cytoplasm</keyword>
<feature type="domain" description="Agenet-like" evidence="8">
    <location>
        <begin position="27"/>
        <end position="79"/>
    </location>
</feature>
<dbReference type="GO" id="GO:0043488">
    <property type="term" value="P:regulation of mRNA stability"/>
    <property type="evidence" value="ECO:0007669"/>
    <property type="project" value="TreeGrafter"/>
</dbReference>
<dbReference type="FunFam" id="3.30.1370.10:FF:000004">
    <property type="entry name" value="Fragile X mental retardation 1, isoform CRA_e"/>
    <property type="match status" value="1"/>
</dbReference>
<dbReference type="Gene3D" id="3.30.1370.10">
    <property type="entry name" value="K Homology domain, type 1"/>
    <property type="match status" value="1"/>
</dbReference>
<gene>
    <name evidence="9" type="ORF">GDO78_019322</name>
</gene>
<comment type="caution">
    <text evidence="9">The sequence shown here is derived from an EMBL/GenBank/DDBJ whole genome shotgun (WGS) entry which is preliminary data.</text>
</comment>
<dbReference type="GO" id="GO:0048513">
    <property type="term" value="P:animal organ development"/>
    <property type="evidence" value="ECO:0007669"/>
    <property type="project" value="TreeGrafter"/>
</dbReference>
<keyword evidence="4" id="KW-0677">Repeat</keyword>
<comment type="similarity">
    <text evidence="2">Belongs to the FMR1 family.</text>
</comment>
<evidence type="ECO:0000256" key="5">
    <source>
        <dbReference type="ARBA" id="ARBA00022884"/>
    </source>
</evidence>
<dbReference type="Pfam" id="PF05641">
    <property type="entry name" value="Agenet"/>
    <property type="match status" value="1"/>
</dbReference>
<reference evidence="9" key="1">
    <citation type="thesis" date="2020" institute="ProQuest LLC" country="789 East Eisenhower Parkway, Ann Arbor, MI, USA">
        <title>Comparative Genomics and Chromosome Evolution.</title>
        <authorList>
            <person name="Mudd A.B."/>
        </authorList>
    </citation>
    <scope>NUCLEOTIDE SEQUENCE</scope>
    <source>
        <strain evidence="9">HN-11 Male</strain>
        <tissue evidence="9">Kidney and liver</tissue>
    </source>
</reference>
<comment type="subcellular location">
    <subcellularLocation>
        <location evidence="1">Cytoplasm</location>
        <location evidence="1">Cytoplasmic ribonucleoprotein granule</location>
    </subcellularLocation>
</comment>
<evidence type="ECO:0000256" key="4">
    <source>
        <dbReference type="ARBA" id="ARBA00022737"/>
    </source>
</evidence>
<sequence length="255" mass="28709">MPERQVPFSDVRLPVPDSSSGDINEGDQVEVISRANDQECSGWWPARVRMRKGDFYVVEYYIYDAPFNEIVSRERLRLPNPSPAVPFYRYSLPLPEDVHSIAASLDAHKEFKKVVGANCVLLDRSGSELIVLSTDEGVIKRSTLLSDMHIRALRNKVRLIAMKEEAAKQLEVSKQLAVAYREEFQVREDLIGLAIGAHGINIQQARKVPGVTAVELDEETFTFRVFGESQEAVRKARGYLEFTEGSMEVPRALVG</sequence>
<proteinExistence type="inferred from homology"/>
<organism evidence="9 10">
    <name type="scientific">Eleutherodactylus coqui</name>
    <name type="common">Puerto Rican coqui</name>
    <dbReference type="NCBI Taxonomy" id="57060"/>
    <lineage>
        <taxon>Eukaryota</taxon>
        <taxon>Metazoa</taxon>
        <taxon>Chordata</taxon>
        <taxon>Craniata</taxon>
        <taxon>Vertebrata</taxon>
        <taxon>Euteleostomi</taxon>
        <taxon>Amphibia</taxon>
        <taxon>Batrachia</taxon>
        <taxon>Anura</taxon>
        <taxon>Neobatrachia</taxon>
        <taxon>Hyloidea</taxon>
        <taxon>Eleutherodactylidae</taxon>
        <taxon>Eleutherodactylinae</taxon>
        <taxon>Eleutherodactylus</taxon>
        <taxon>Eleutherodactylus</taxon>
    </lineage>
</organism>
<accession>A0A8J6BC22</accession>
<dbReference type="PANTHER" id="PTHR10603">
    <property type="entry name" value="FRAGILE X MENTAL RETARDATION SYNDROME-RELATED PROTEIN"/>
    <property type="match status" value="1"/>
</dbReference>
<dbReference type="InterPro" id="IPR008395">
    <property type="entry name" value="Agenet-like_dom"/>
</dbReference>
<keyword evidence="10" id="KW-1185">Reference proteome</keyword>
<dbReference type="GO" id="GO:0043005">
    <property type="term" value="C:neuron projection"/>
    <property type="evidence" value="ECO:0007669"/>
    <property type="project" value="TreeGrafter"/>
</dbReference>
<evidence type="ECO:0000256" key="6">
    <source>
        <dbReference type="PROSITE-ProRule" id="PRU00117"/>
    </source>
</evidence>
<dbReference type="InterPro" id="IPR041560">
    <property type="entry name" value="Tudor_FRM1"/>
</dbReference>
<dbReference type="GO" id="GO:0005634">
    <property type="term" value="C:nucleus"/>
    <property type="evidence" value="ECO:0007669"/>
    <property type="project" value="TreeGrafter"/>
</dbReference>
<dbReference type="GO" id="GO:0003730">
    <property type="term" value="F:mRNA 3'-UTR binding"/>
    <property type="evidence" value="ECO:0007669"/>
    <property type="project" value="TreeGrafter"/>
</dbReference>
<dbReference type="SUPFAM" id="SSF54791">
    <property type="entry name" value="Eukaryotic type KH-domain (KH-domain type I)"/>
    <property type="match status" value="1"/>
</dbReference>
<dbReference type="Pfam" id="PF17904">
    <property type="entry name" value="KH_9"/>
    <property type="match status" value="1"/>
</dbReference>